<dbReference type="AlphaFoldDB" id="A0A1H6FKA7"/>
<evidence type="ECO:0000259" key="2">
    <source>
        <dbReference type="Pfam" id="PF00535"/>
    </source>
</evidence>
<dbReference type="InterPro" id="IPR050256">
    <property type="entry name" value="Glycosyltransferase_2"/>
</dbReference>
<dbReference type="PANTHER" id="PTHR48090">
    <property type="entry name" value="UNDECAPRENYL-PHOSPHATE 4-DEOXY-4-FORMAMIDO-L-ARABINOSE TRANSFERASE-RELATED"/>
    <property type="match status" value="1"/>
</dbReference>
<dbReference type="STRING" id="29539.SAMN02745716_0114"/>
<protein>
    <submittedName>
        <fullName evidence="3">Glycosyl transferase family 2</fullName>
    </submittedName>
</protein>
<dbReference type="Proteomes" id="UP000222056">
    <property type="component" value="Unassembled WGS sequence"/>
</dbReference>
<proteinExistence type="inferred from homology"/>
<dbReference type="CDD" id="cd04179">
    <property type="entry name" value="DPM_DPG-synthase_like"/>
    <property type="match status" value="1"/>
</dbReference>
<name>A0A1H6FKA7_THEAL</name>
<dbReference type="EMBL" id="FNWJ01000001">
    <property type="protein sequence ID" value="SEH10265.1"/>
    <property type="molecule type" value="Genomic_DNA"/>
</dbReference>
<dbReference type="Pfam" id="PF00535">
    <property type="entry name" value="Glycos_transf_2"/>
    <property type="match status" value="1"/>
</dbReference>
<gene>
    <name evidence="3" type="ORF">SAMN02745716_0114</name>
</gene>
<feature type="domain" description="Glycosyltransferase 2-like" evidence="2">
    <location>
        <begin position="2"/>
        <end position="160"/>
    </location>
</feature>
<keyword evidence="4" id="KW-1185">Reference proteome</keyword>
<evidence type="ECO:0000313" key="4">
    <source>
        <dbReference type="Proteomes" id="UP000222056"/>
    </source>
</evidence>
<reference evidence="4" key="1">
    <citation type="submission" date="2016-10" db="EMBL/GenBank/DDBJ databases">
        <authorList>
            <person name="Varghese N."/>
            <person name="Submissions S."/>
        </authorList>
    </citation>
    <scope>NUCLEOTIDE SEQUENCE [LARGE SCALE GENOMIC DNA]</scope>
    <source>
        <strain evidence="4">ATCC 35263</strain>
    </source>
</reference>
<accession>A0A1H6FKA7</accession>
<dbReference type="PANTHER" id="PTHR48090:SF7">
    <property type="entry name" value="RFBJ PROTEIN"/>
    <property type="match status" value="1"/>
</dbReference>
<evidence type="ECO:0000313" key="3">
    <source>
        <dbReference type="EMBL" id="SEH10265.1"/>
    </source>
</evidence>
<dbReference type="InterPro" id="IPR001173">
    <property type="entry name" value="Glyco_trans_2-like"/>
</dbReference>
<dbReference type="GO" id="GO:0016740">
    <property type="term" value="F:transferase activity"/>
    <property type="evidence" value="ECO:0007669"/>
    <property type="project" value="UniProtKB-KW"/>
</dbReference>
<dbReference type="RefSeq" id="WP_342741406.1">
    <property type="nucleotide sequence ID" value="NZ_FNWJ01000001.1"/>
</dbReference>
<dbReference type="SUPFAM" id="SSF53448">
    <property type="entry name" value="Nucleotide-diphospho-sugar transferases"/>
    <property type="match status" value="1"/>
</dbReference>
<comment type="similarity">
    <text evidence="1">Belongs to the glycosyltransferase 2 family.</text>
</comment>
<keyword evidence="3" id="KW-0808">Transferase</keyword>
<dbReference type="Gene3D" id="3.90.550.10">
    <property type="entry name" value="Spore Coat Polysaccharide Biosynthesis Protein SpsA, Chain A"/>
    <property type="match status" value="1"/>
</dbReference>
<dbReference type="InterPro" id="IPR029044">
    <property type="entry name" value="Nucleotide-diphossugar_trans"/>
</dbReference>
<evidence type="ECO:0000256" key="1">
    <source>
        <dbReference type="ARBA" id="ARBA00006739"/>
    </source>
</evidence>
<organism evidence="3 4">
    <name type="scientific">Thermoleophilum album</name>
    <dbReference type="NCBI Taxonomy" id="29539"/>
    <lineage>
        <taxon>Bacteria</taxon>
        <taxon>Bacillati</taxon>
        <taxon>Actinomycetota</taxon>
        <taxon>Thermoleophilia</taxon>
        <taxon>Thermoleophilales</taxon>
        <taxon>Thermoleophilaceae</taxon>
        <taxon>Thermoleophilum</taxon>
    </lineage>
</organism>
<sequence length="245" mass="27068">MLPARNAARTLADTVAQIPREWVDEVVLVDDGSSDRTIEIARSIPHLRVVHHPHNAGYGANQKTCYLEALKLNADAVVMLHPDGQYEPTLIGAMVAPILAGQADLVLGSRLARPGMAKANGMPLWKIVANRILTAIQNTIMGTTLTDAHTGYRAYSRRLLTTVPWLRNSLDFSFDSELLYQAAHFGMRICEVPARGRYFDDASSVGFKTGVIYGLKTLWTGFRLLLHRRGFVPSKKFTLDPVAQS</sequence>